<comment type="caution">
    <text evidence="1">The sequence shown here is derived from an EMBL/GenBank/DDBJ whole genome shotgun (WGS) entry which is preliminary data.</text>
</comment>
<organism evidence="1 2">
    <name type="scientific">Kaistella jeonii</name>
    <dbReference type="NCBI Taxonomy" id="266749"/>
    <lineage>
        <taxon>Bacteria</taxon>
        <taxon>Pseudomonadati</taxon>
        <taxon>Bacteroidota</taxon>
        <taxon>Flavobacteriia</taxon>
        <taxon>Flavobacteriales</taxon>
        <taxon>Weeksellaceae</taxon>
        <taxon>Chryseobacterium group</taxon>
        <taxon>Kaistella</taxon>
    </lineage>
</organism>
<sequence>MSHRRLLQESNPSEENQQVIDSIENWINSQNYEFLTIVNVGSWSEKSVREMATETNELELYNYFYQPFSNVAHNSWSHVAKYNLAGSDNPLHKFAKVPAIYKYYFDFYYMDLAMKYVDKMFQKFDAVLKVKIDGMRAREIFYEQISKIDID</sequence>
<gene>
    <name evidence="1" type="ORF">OA86_01020</name>
</gene>
<reference evidence="1 2" key="1">
    <citation type="submission" date="2014-10" db="EMBL/GenBank/DDBJ databases">
        <title>Kaistella jeonii genome.</title>
        <authorList>
            <person name="Clayton J.T."/>
            <person name="Newman J.D."/>
        </authorList>
    </citation>
    <scope>NUCLEOTIDE SEQUENCE [LARGE SCALE GENOMIC DNA]</scope>
    <source>
        <strain evidence="1 2">DSM 17048</strain>
    </source>
</reference>
<keyword evidence="2" id="KW-1185">Reference proteome</keyword>
<protein>
    <submittedName>
        <fullName evidence="1">Uncharacterized protein</fullName>
    </submittedName>
</protein>
<proteinExistence type="predicted"/>
<dbReference type="STRING" id="266749.SAMN05421876_101327"/>
<accession>A0A0C1FRH4</accession>
<dbReference type="EMBL" id="JSYL01000001">
    <property type="protein sequence ID" value="KIA90499.1"/>
    <property type="molecule type" value="Genomic_DNA"/>
</dbReference>
<dbReference type="Pfam" id="PF18928">
    <property type="entry name" value="DUF5677"/>
    <property type="match status" value="1"/>
</dbReference>
<evidence type="ECO:0000313" key="2">
    <source>
        <dbReference type="Proteomes" id="UP000031473"/>
    </source>
</evidence>
<dbReference type="InterPro" id="IPR043733">
    <property type="entry name" value="DUF5677"/>
</dbReference>
<dbReference type="OrthoDB" id="1434112at2"/>
<evidence type="ECO:0000313" key="1">
    <source>
        <dbReference type="EMBL" id="KIA90499.1"/>
    </source>
</evidence>
<name>A0A0C1FRH4_9FLAO</name>
<dbReference type="Proteomes" id="UP000031473">
    <property type="component" value="Unassembled WGS sequence"/>
</dbReference>
<dbReference type="AlphaFoldDB" id="A0A0C1FRH4"/>